<dbReference type="InterPro" id="IPR012552">
    <property type="entry name" value="DVL"/>
</dbReference>
<reference evidence="8 9" key="1">
    <citation type="submission" date="2019-01" db="EMBL/GenBank/DDBJ databases">
        <title>Sequencing of cultivated peanut Arachis hypogaea provides insights into genome evolution and oil improvement.</title>
        <authorList>
            <person name="Chen X."/>
        </authorList>
    </citation>
    <scope>NUCLEOTIDE SEQUENCE [LARGE SCALE GENOMIC DNA]</scope>
    <source>
        <strain evidence="9">cv. Fuhuasheng</strain>
        <tissue evidence="8">Leaves</tissue>
    </source>
</reference>
<dbReference type="Proteomes" id="UP000289738">
    <property type="component" value="Chromosome A10"/>
</dbReference>
<keyword evidence="9" id="KW-1185">Reference proteome</keyword>
<dbReference type="GO" id="GO:0008285">
    <property type="term" value="P:negative regulation of cell population proliferation"/>
    <property type="evidence" value="ECO:0007669"/>
    <property type="project" value="InterPro"/>
</dbReference>
<dbReference type="EMBL" id="SDMP01000010">
    <property type="protein sequence ID" value="RYR35681.1"/>
    <property type="molecule type" value="Genomic_DNA"/>
</dbReference>
<name>A0A445BAK1_ARAHY</name>
<evidence type="ECO:0008006" key="10">
    <source>
        <dbReference type="Google" id="ProtNLM"/>
    </source>
</evidence>
<comment type="similarity">
    <text evidence="7">Belongs to the DVL/RTFL small polypeptides family.</text>
</comment>
<evidence type="ECO:0000256" key="2">
    <source>
        <dbReference type="ARBA" id="ARBA00022473"/>
    </source>
</evidence>
<comment type="subcellular location">
    <subcellularLocation>
        <location evidence="1">Cell membrane</location>
        <topology evidence="1">Single-pass membrane protein</topology>
    </subcellularLocation>
</comment>
<sequence>MCEPFRSFRRRCRKMVKEHRTRFYILRRCVTMLVCWTE</sequence>
<organism evidence="8 9">
    <name type="scientific">Arachis hypogaea</name>
    <name type="common">Peanut</name>
    <dbReference type="NCBI Taxonomy" id="3818"/>
    <lineage>
        <taxon>Eukaryota</taxon>
        <taxon>Viridiplantae</taxon>
        <taxon>Streptophyta</taxon>
        <taxon>Embryophyta</taxon>
        <taxon>Tracheophyta</taxon>
        <taxon>Spermatophyta</taxon>
        <taxon>Magnoliopsida</taxon>
        <taxon>eudicotyledons</taxon>
        <taxon>Gunneridae</taxon>
        <taxon>Pentapetalae</taxon>
        <taxon>rosids</taxon>
        <taxon>fabids</taxon>
        <taxon>Fabales</taxon>
        <taxon>Fabaceae</taxon>
        <taxon>Papilionoideae</taxon>
        <taxon>50 kb inversion clade</taxon>
        <taxon>dalbergioids sensu lato</taxon>
        <taxon>Dalbergieae</taxon>
        <taxon>Pterocarpus clade</taxon>
        <taxon>Arachis</taxon>
    </lineage>
</organism>
<keyword evidence="3" id="KW-1003">Cell membrane</keyword>
<evidence type="ECO:0000256" key="4">
    <source>
        <dbReference type="ARBA" id="ARBA00022692"/>
    </source>
</evidence>
<protein>
    <recommendedName>
        <fullName evidence="10">DVL protein</fullName>
    </recommendedName>
</protein>
<dbReference type="AlphaFoldDB" id="A0A445BAK1"/>
<evidence type="ECO:0000313" key="9">
    <source>
        <dbReference type="Proteomes" id="UP000289738"/>
    </source>
</evidence>
<dbReference type="Pfam" id="PF08137">
    <property type="entry name" value="DVL"/>
    <property type="match status" value="1"/>
</dbReference>
<evidence type="ECO:0000313" key="8">
    <source>
        <dbReference type="EMBL" id="RYR35681.1"/>
    </source>
</evidence>
<evidence type="ECO:0000256" key="7">
    <source>
        <dbReference type="ARBA" id="ARBA00024340"/>
    </source>
</evidence>
<dbReference type="PANTHER" id="PTHR33102">
    <property type="entry name" value="DVL19-RELATED-RELATED"/>
    <property type="match status" value="1"/>
</dbReference>
<keyword evidence="4" id="KW-0812">Transmembrane</keyword>
<dbReference type="GO" id="GO:0005886">
    <property type="term" value="C:plasma membrane"/>
    <property type="evidence" value="ECO:0007669"/>
    <property type="project" value="UniProtKB-SubCell"/>
</dbReference>
<evidence type="ECO:0000256" key="3">
    <source>
        <dbReference type="ARBA" id="ARBA00022475"/>
    </source>
</evidence>
<comment type="caution">
    <text evidence="8">The sequence shown here is derived from an EMBL/GenBank/DDBJ whole genome shotgun (WGS) entry which is preliminary data.</text>
</comment>
<evidence type="ECO:0000256" key="1">
    <source>
        <dbReference type="ARBA" id="ARBA00004162"/>
    </source>
</evidence>
<gene>
    <name evidence="8" type="ORF">Ahy_A10g050811</name>
</gene>
<dbReference type="InterPro" id="IPR051525">
    <property type="entry name" value="DVL_RTFL_regulatory"/>
</dbReference>
<keyword evidence="2" id="KW-0217">Developmental protein</keyword>
<keyword evidence="6" id="KW-0472">Membrane</keyword>
<dbReference type="GO" id="GO:0048367">
    <property type="term" value="P:shoot system development"/>
    <property type="evidence" value="ECO:0007669"/>
    <property type="project" value="UniProtKB-ARBA"/>
</dbReference>
<accession>A0A445BAK1</accession>
<evidence type="ECO:0000256" key="5">
    <source>
        <dbReference type="ARBA" id="ARBA00022989"/>
    </source>
</evidence>
<evidence type="ECO:0000256" key="6">
    <source>
        <dbReference type="ARBA" id="ARBA00023136"/>
    </source>
</evidence>
<proteinExistence type="inferred from homology"/>
<keyword evidence="5" id="KW-1133">Transmembrane helix</keyword>